<organism evidence="2 3">
    <name type="scientific">Streptomyces malaysiensis</name>
    <dbReference type="NCBI Taxonomy" id="92644"/>
    <lineage>
        <taxon>Bacteria</taxon>
        <taxon>Bacillati</taxon>
        <taxon>Actinomycetota</taxon>
        <taxon>Actinomycetes</taxon>
        <taxon>Kitasatosporales</taxon>
        <taxon>Streptomycetaceae</taxon>
        <taxon>Streptomyces</taxon>
        <taxon>Streptomyces violaceusniger group</taxon>
    </lineage>
</organism>
<proteinExistence type="predicted"/>
<evidence type="ECO:0000259" key="1">
    <source>
        <dbReference type="Pfam" id="PF03358"/>
    </source>
</evidence>
<dbReference type="Pfam" id="PF03358">
    <property type="entry name" value="FMN_red"/>
    <property type="match status" value="1"/>
</dbReference>
<sequence>MTRIVLISGSLRHDSLNTMAIATIERMLTARPEPAAAVRLAIEELPYYHQSDDESGKRHEAVHAARHLVTASDAVLISTPSYNGLVSGVLKNALDWLSRPWGDSALTDKPVAMLSASTSARGAMEAQSGLRTVLERSGAVLIAAPQVALARADAIATEDGRFTEPATVAALEALVEALLAHLSPEPAAIHGISSL</sequence>
<dbReference type="SUPFAM" id="SSF52218">
    <property type="entry name" value="Flavoproteins"/>
    <property type="match status" value="1"/>
</dbReference>
<dbReference type="AlphaFoldDB" id="A0A2J7Z9P6"/>
<evidence type="ECO:0000313" key="3">
    <source>
        <dbReference type="Proteomes" id="UP000236520"/>
    </source>
</evidence>
<evidence type="ECO:0000313" key="2">
    <source>
        <dbReference type="EMBL" id="PNG97000.1"/>
    </source>
</evidence>
<reference evidence="2 3" key="1">
    <citation type="submission" date="2015-09" db="EMBL/GenBank/DDBJ databases">
        <title>Genome sequence, genome mining and natural product profiling of a biocontrol bacterium Streptomyces malaysiensis F913.</title>
        <authorList>
            <person name="Xu Y."/>
            <person name="Wei J."/>
            <person name="Xie J."/>
            <person name="Li T."/>
            <person name="Zhou Z."/>
        </authorList>
    </citation>
    <scope>NUCLEOTIDE SEQUENCE [LARGE SCALE GENOMIC DNA]</scope>
    <source>
        <strain evidence="2 3">F913</strain>
    </source>
</reference>
<dbReference type="InterPro" id="IPR029039">
    <property type="entry name" value="Flavoprotein-like_sf"/>
</dbReference>
<accession>A0A2J7Z9P6</accession>
<gene>
    <name evidence="2" type="ORF">SMF913_13025</name>
</gene>
<protein>
    <recommendedName>
        <fullName evidence="1">NADPH-dependent FMN reductase-like domain-containing protein</fullName>
    </recommendedName>
</protein>
<keyword evidence="3" id="KW-1185">Reference proteome</keyword>
<feature type="domain" description="NADPH-dependent FMN reductase-like" evidence="1">
    <location>
        <begin position="2"/>
        <end position="152"/>
    </location>
</feature>
<dbReference type="RefSeq" id="WP_069869133.1">
    <property type="nucleotide sequence ID" value="NZ_LJIW01000001.1"/>
</dbReference>
<dbReference type="PANTHER" id="PTHR30543">
    <property type="entry name" value="CHROMATE REDUCTASE"/>
    <property type="match status" value="1"/>
</dbReference>
<dbReference type="EMBL" id="LJIW01000001">
    <property type="protein sequence ID" value="PNG97000.1"/>
    <property type="molecule type" value="Genomic_DNA"/>
</dbReference>
<dbReference type="InterPro" id="IPR005025">
    <property type="entry name" value="FMN_Rdtase-like_dom"/>
</dbReference>
<dbReference type="GO" id="GO:0010181">
    <property type="term" value="F:FMN binding"/>
    <property type="evidence" value="ECO:0007669"/>
    <property type="project" value="TreeGrafter"/>
</dbReference>
<dbReference type="InterPro" id="IPR050712">
    <property type="entry name" value="NAD(P)H-dep_reductase"/>
</dbReference>
<dbReference type="GO" id="GO:0005829">
    <property type="term" value="C:cytosol"/>
    <property type="evidence" value="ECO:0007669"/>
    <property type="project" value="TreeGrafter"/>
</dbReference>
<dbReference type="Proteomes" id="UP000236520">
    <property type="component" value="Unassembled WGS sequence"/>
</dbReference>
<dbReference type="GO" id="GO:0016491">
    <property type="term" value="F:oxidoreductase activity"/>
    <property type="evidence" value="ECO:0007669"/>
    <property type="project" value="InterPro"/>
</dbReference>
<name>A0A2J7Z9P6_STRMQ</name>
<dbReference type="Gene3D" id="3.40.50.360">
    <property type="match status" value="1"/>
</dbReference>
<comment type="caution">
    <text evidence="2">The sequence shown here is derived from an EMBL/GenBank/DDBJ whole genome shotgun (WGS) entry which is preliminary data.</text>
</comment>
<dbReference type="PANTHER" id="PTHR30543:SF21">
    <property type="entry name" value="NAD(P)H-DEPENDENT FMN REDUCTASE LOT6"/>
    <property type="match status" value="1"/>
</dbReference>